<keyword evidence="1" id="KW-0472">Membrane</keyword>
<feature type="transmembrane region" description="Helical" evidence="1">
    <location>
        <begin position="33"/>
        <end position="55"/>
    </location>
</feature>
<proteinExistence type="predicted"/>
<name>A0A0A9ANN8_ARUDO</name>
<sequence>MSGALRGIAAFHQSLVALPPTYSMHHKAQLVWAIRHCVTLFFFFFLYGCGLWIGAAQQSVRKAL</sequence>
<evidence type="ECO:0000256" key="1">
    <source>
        <dbReference type="SAM" id="Phobius"/>
    </source>
</evidence>
<reference evidence="2" key="1">
    <citation type="submission" date="2014-09" db="EMBL/GenBank/DDBJ databases">
        <authorList>
            <person name="Magalhaes I.L.F."/>
            <person name="Oliveira U."/>
            <person name="Santos F.R."/>
            <person name="Vidigal T.H.D.A."/>
            <person name="Brescovit A.D."/>
            <person name="Santos A.J."/>
        </authorList>
    </citation>
    <scope>NUCLEOTIDE SEQUENCE</scope>
    <source>
        <tissue evidence="2">Shoot tissue taken approximately 20 cm above the soil surface</tissue>
    </source>
</reference>
<evidence type="ECO:0000313" key="2">
    <source>
        <dbReference type="EMBL" id="JAD48677.1"/>
    </source>
</evidence>
<keyword evidence="1" id="KW-1133">Transmembrane helix</keyword>
<dbReference type="EMBL" id="GBRH01249218">
    <property type="protein sequence ID" value="JAD48677.1"/>
    <property type="molecule type" value="Transcribed_RNA"/>
</dbReference>
<reference evidence="2" key="2">
    <citation type="journal article" date="2015" name="Data Brief">
        <title>Shoot transcriptome of the giant reed, Arundo donax.</title>
        <authorList>
            <person name="Barrero R.A."/>
            <person name="Guerrero F.D."/>
            <person name="Moolhuijzen P."/>
            <person name="Goolsby J.A."/>
            <person name="Tidwell J."/>
            <person name="Bellgard S.E."/>
            <person name="Bellgard M.I."/>
        </authorList>
    </citation>
    <scope>NUCLEOTIDE SEQUENCE</scope>
    <source>
        <tissue evidence="2">Shoot tissue taken approximately 20 cm above the soil surface</tissue>
    </source>
</reference>
<protein>
    <submittedName>
        <fullName evidence="2">Uncharacterized protein</fullName>
    </submittedName>
</protein>
<accession>A0A0A9ANN8</accession>
<organism evidence="2">
    <name type="scientific">Arundo donax</name>
    <name type="common">Giant reed</name>
    <name type="synonym">Donax arundinaceus</name>
    <dbReference type="NCBI Taxonomy" id="35708"/>
    <lineage>
        <taxon>Eukaryota</taxon>
        <taxon>Viridiplantae</taxon>
        <taxon>Streptophyta</taxon>
        <taxon>Embryophyta</taxon>
        <taxon>Tracheophyta</taxon>
        <taxon>Spermatophyta</taxon>
        <taxon>Magnoliopsida</taxon>
        <taxon>Liliopsida</taxon>
        <taxon>Poales</taxon>
        <taxon>Poaceae</taxon>
        <taxon>PACMAD clade</taxon>
        <taxon>Arundinoideae</taxon>
        <taxon>Arundineae</taxon>
        <taxon>Arundo</taxon>
    </lineage>
</organism>
<dbReference type="AlphaFoldDB" id="A0A0A9ANN8"/>
<keyword evidence="1" id="KW-0812">Transmembrane</keyword>